<dbReference type="PANTHER" id="PTHR30348">
    <property type="entry name" value="UNCHARACTERIZED PROTEIN YECE"/>
    <property type="match status" value="1"/>
</dbReference>
<dbReference type="EMBL" id="CP029287">
    <property type="protein sequence ID" value="AWR98597.1"/>
    <property type="molecule type" value="Genomic_DNA"/>
</dbReference>
<dbReference type="InterPro" id="IPR002763">
    <property type="entry name" value="DUF72"/>
</dbReference>
<organism evidence="1 2">
    <name type="scientific">Metallosphaera hakonensis JCM 8857 = DSM 7519</name>
    <dbReference type="NCBI Taxonomy" id="1293036"/>
    <lineage>
        <taxon>Archaea</taxon>
        <taxon>Thermoproteota</taxon>
        <taxon>Thermoprotei</taxon>
        <taxon>Sulfolobales</taxon>
        <taxon>Sulfolobaceae</taxon>
        <taxon>Metallosphaera</taxon>
    </lineage>
</organism>
<dbReference type="InterPro" id="IPR036520">
    <property type="entry name" value="UPF0759_sf"/>
</dbReference>
<protein>
    <submittedName>
        <fullName evidence="1">DUF72 domain-containing protein</fullName>
    </submittedName>
</protein>
<proteinExistence type="predicted"/>
<evidence type="ECO:0000313" key="1">
    <source>
        <dbReference type="EMBL" id="AWR98597.1"/>
    </source>
</evidence>
<reference evidence="1 2" key="1">
    <citation type="submission" date="2018-05" db="EMBL/GenBank/DDBJ databases">
        <title>Complete Genome Sequences of Extremely Thermoacidophilic, Metal-Mobilizing Type-Strain Members of the Archaeal Family Sulfolobaceae: Acidianus brierleyi DSM-1651T, Acidianus sulfidivorans DSM-18786T, Metallosphaera hakonensis DSM-7519T, and Metallosphaera prunae DSM-10039T.</title>
        <authorList>
            <person name="Counts J.A."/>
            <person name="Kelly R.M."/>
        </authorList>
    </citation>
    <scope>NUCLEOTIDE SEQUENCE [LARGE SCALE GENOMIC DNA]</scope>
    <source>
        <strain evidence="1 2">HO1-1</strain>
    </source>
</reference>
<dbReference type="SUPFAM" id="SSF117396">
    <property type="entry name" value="TM1631-like"/>
    <property type="match status" value="1"/>
</dbReference>
<keyword evidence="2" id="KW-1185">Reference proteome</keyword>
<reference evidence="2" key="3">
    <citation type="submission" date="2020-03" db="EMBL/GenBank/DDBJ databases">
        <title>Sequencing and Assembly of Multiple Reported Metal-Biooxidizing Members of the Extremely Thermoacidophilic Archaeal Family Sulfolobaceae.</title>
        <authorList>
            <person name="Counts J.A."/>
            <person name="Kelly R.M."/>
        </authorList>
    </citation>
    <scope>NUCLEOTIDE SEQUENCE [LARGE SCALE GENOMIC DNA]</scope>
    <source>
        <strain evidence="2">HO1-1</strain>
    </source>
</reference>
<dbReference type="Proteomes" id="UP000247586">
    <property type="component" value="Chromosome"/>
</dbReference>
<dbReference type="Pfam" id="PF01904">
    <property type="entry name" value="DUF72"/>
    <property type="match status" value="1"/>
</dbReference>
<name>A0A2U9IRJ6_9CREN</name>
<evidence type="ECO:0000313" key="2">
    <source>
        <dbReference type="Proteomes" id="UP000247586"/>
    </source>
</evidence>
<accession>A0A2U9IRJ6</accession>
<dbReference type="AlphaFoldDB" id="A0A2U9IRJ6"/>
<dbReference type="OrthoDB" id="35747at2157"/>
<dbReference type="PANTHER" id="PTHR30348:SF4">
    <property type="entry name" value="DUF72 DOMAIN-CONTAINING PROTEIN"/>
    <property type="match status" value="1"/>
</dbReference>
<reference evidence="2" key="2">
    <citation type="submission" date="2020-03" db="EMBL/GenBank/DDBJ databases">
        <title>Complete Genome Sequences of Extremely Thermoacidophilic, Metal-Mobilizing Type-Strain Members of the Archaeal Family Sulfolobaceae: Acidianus brierleyi DSM-1651T, Acidianus sulfidivorans DSM-18786T, Metallosphaera hakonensis DSM-7519T, and Metallosphaera prunae DSM-10039T.</title>
        <authorList>
            <person name="Counts J.A."/>
            <person name="Kelly R.M."/>
        </authorList>
    </citation>
    <scope>NUCLEOTIDE SEQUENCE [LARGE SCALE GENOMIC DNA]</scope>
    <source>
        <strain evidence="2">HO1-1</strain>
    </source>
</reference>
<sequence length="220" mass="26481">MEVFVGTSGWTYQWNPKRSLRWYVENSGFNAVELNASFYRFPTEKQVQNWSKVKLRWAVKVHRMITHVKRLTDLGVWERFRELFEPLNPDFFLFQMPPSFKFSEDNLRRVKEFASNVGERMAIEFRDPQWYTEDLGLDVTVVSIDSPIGVYMVNTSGTVYMRFHGRNQWYFYRYESKELQEVAERILNLSPKPERVYMFFNNDLWMLDNGREMMSLLTKA</sequence>
<dbReference type="KEGG" id="mhk:DFR87_01530"/>
<dbReference type="Gene3D" id="3.20.20.410">
    <property type="entry name" value="Protein of unknown function UPF0759"/>
    <property type="match status" value="1"/>
</dbReference>
<dbReference type="STRING" id="1293036.GCA_001315825_02529"/>
<gene>
    <name evidence="1" type="ORF">DFR87_01530</name>
</gene>